<keyword evidence="9" id="KW-1185">Reference proteome</keyword>
<dbReference type="EC" id="2.5.1.145" evidence="7"/>
<dbReference type="PANTHER" id="PTHR30589:SF0">
    <property type="entry name" value="PHOSPHATIDYLGLYCEROL--PROLIPOPROTEIN DIACYLGLYCERYL TRANSFERASE"/>
    <property type="match status" value="1"/>
</dbReference>
<keyword evidence="5 7" id="KW-1133">Transmembrane helix</keyword>
<reference evidence="8 9" key="1">
    <citation type="submission" date="2017-10" db="EMBL/GenBank/DDBJ databases">
        <title>Draft genome of Longimonas halophila.</title>
        <authorList>
            <person name="Goh K.M."/>
            <person name="Shamsir M.S."/>
            <person name="Lim S.W."/>
        </authorList>
    </citation>
    <scope>NUCLEOTIDE SEQUENCE [LARGE SCALE GENOMIC DNA]</scope>
    <source>
        <strain evidence="8 9">KCTC 42399</strain>
    </source>
</reference>
<keyword evidence="2 7" id="KW-1003">Cell membrane</keyword>
<comment type="catalytic activity">
    <reaction evidence="7">
        <text>L-cysteinyl-[prolipoprotein] + a 1,2-diacyl-sn-glycero-3-phospho-(1'-sn-glycerol) = an S-1,2-diacyl-sn-glyceryl-L-cysteinyl-[prolipoprotein] + sn-glycerol 1-phosphate + H(+)</text>
        <dbReference type="Rhea" id="RHEA:56712"/>
        <dbReference type="Rhea" id="RHEA-COMP:14679"/>
        <dbReference type="Rhea" id="RHEA-COMP:14680"/>
        <dbReference type="ChEBI" id="CHEBI:15378"/>
        <dbReference type="ChEBI" id="CHEBI:29950"/>
        <dbReference type="ChEBI" id="CHEBI:57685"/>
        <dbReference type="ChEBI" id="CHEBI:64716"/>
        <dbReference type="ChEBI" id="CHEBI:140658"/>
        <dbReference type="EC" id="2.5.1.145"/>
    </reaction>
</comment>
<comment type="similarity">
    <text evidence="1 7">Belongs to the Lgt family.</text>
</comment>
<comment type="function">
    <text evidence="7">Catalyzes the transfer of the diacylglyceryl group from phosphatidylglycerol to the sulfhydryl group of the N-terminal cysteine of a prolipoprotein, the first step in the formation of mature lipoproteins.</text>
</comment>
<keyword evidence="4 7" id="KW-0812">Transmembrane</keyword>
<keyword evidence="6 7" id="KW-0472">Membrane</keyword>
<dbReference type="UniPathway" id="UPA00664"/>
<feature type="transmembrane region" description="Helical" evidence="7">
    <location>
        <begin position="23"/>
        <end position="46"/>
    </location>
</feature>
<dbReference type="InterPro" id="IPR001640">
    <property type="entry name" value="Lgt"/>
</dbReference>
<proteinExistence type="inferred from homology"/>
<keyword evidence="3 7" id="KW-0808">Transferase</keyword>
<dbReference type="GO" id="GO:0008961">
    <property type="term" value="F:phosphatidylglycerol-prolipoprotein diacylglyceryl transferase activity"/>
    <property type="evidence" value="ECO:0007669"/>
    <property type="project" value="UniProtKB-UniRule"/>
</dbReference>
<evidence type="ECO:0000313" key="8">
    <source>
        <dbReference type="EMBL" id="PEN05228.1"/>
    </source>
</evidence>
<evidence type="ECO:0000256" key="5">
    <source>
        <dbReference type="ARBA" id="ARBA00022989"/>
    </source>
</evidence>
<dbReference type="Proteomes" id="UP000221024">
    <property type="component" value="Unassembled WGS sequence"/>
</dbReference>
<evidence type="ECO:0000256" key="6">
    <source>
        <dbReference type="ARBA" id="ARBA00023136"/>
    </source>
</evidence>
<dbReference type="RefSeq" id="WP_098063178.1">
    <property type="nucleotide sequence ID" value="NZ_PDEP01000015.1"/>
</dbReference>
<comment type="caution">
    <text evidence="8">The sequence shown here is derived from an EMBL/GenBank/DDBJ whole genome shotgun (WGS) entry which is preliminary data.</text>
</comment>
<dbReference type="EMBL" id="PDEP01000015">
    <property type="protein sequence ID" value="PEN05228.1"/>
    <property type="molecule type" value="Genomic_DNA"/>
</dbReference>
<protein>
    <recommendedName>
        <fullName evidence="7">Phosphatidylglycerol--prolipoprotein diacylglyceryl transferase</fullName>
        <ecNumber evidence="7">2.5.1.145</ecNumber>
    </recommendedName>
</protein>
<feature type="transmembrane region" description="Helical" evidence="7">
    <location>
        <begin position="58"/>
        <end position="80"/>
    </location>
</feature>
<dbReference type="NCBIfam" id="TIGR00544">
    <property type="entry name" value="lgt"/>
    <property type="match status" value="1"/>
</dbReference>
<evidence type="ECO:0000313" key="9">
    <source>
        <dbReference type="Proteomes" id="UP000221024"/>
    </source>
</evidence>
<dbReference type="PANTHER" id="PTHR30589">
    <property type="entry name" value="PROLIPOPROTEIN DIACYLGLYCERYL TRANSFERASE"/>
    <property type="match status" value="1"/>
</dbReference>
<feature type="transmembrane region" description="Helical" evidence="7">
    <location>
        <begin position="126"/>
        <end position="144"/>
    </location>
</feature>
<feature type="transmembrane region" description="Helical" evidence="7">
    <location>
        <begin position="210"/>
        <end position="227"/>
    </location>
</feature>
<comment type="pathway">
    <text evidence="7">Protein modification; lipoprotein biosynthesis (diacylglyceryl transfer).</text>
</comment>
<comment type="subcellular location">
    <subcellularLocation>
        <location evidence="7">Cell membrane</location>
        <topology evidence="7">Multi-pass membrane protein</topology>
    </subcellularLocation>
</comment>
<name>A0A2H3NIN8_9BACT</name>
<accession>A0A2H3NIN8</accession>
<keyword evidence="8" id="KW-0449">Lipoprotein</keyword>
<sequence length="268" mass="30712">MMPSLHIDWNVDPVLFDLGLFQIHWYGVLFATGFFLGYLVVQRMFVWEEKPLRDLEPLFFYVIGGAVIGARLGHIVFYNLTYYVLNPIEVFYIHQGGLASHGGGIGIIIALYLYARSRREQPYLWVTDRVVVPTALAGMFIRIGNVFNSELYGMPADVPWAFVFERVDAVPRHPVQLYEALAYGLIFVVLFLVYRWRVYPRTQQGEAQHGLLSGLFLILVFTARFGLEFFKAPVSDLVQVLPIDMGQLLSLPAVLLGLWLLWRVRRPA</sequence>
<dbReference type="HAMAP" id="MF_01147">
    <property type="entry name" value="Lgt"/>
    <property type="match status" value="1"/>
</dbReference>
<dbReference type="GO" id="GO:0042158">
    <property type="term" value="P:lipoprotein biosynthetic process"/>
    <property type="evidence" value="ECO:0007669"/>
    <property type="project" value="UniProtKB-UniRule"/>
</dbReference>
<feature type="transmembrane region" description="Helical" evidence="7">
    <location>
        <begin position="92"/>
        <end position="114"/>
    </location>
</feature>
<gene>
    <name evidence="7 8" type="primary">lgt</name>
    <name evidence="8" type="ORF">CRI93_13535</name>
</gene>
<dbReference type="Pfam" id="PF01790">
    <property type="entry name" value="LGT"/>
    <property type="match status" value="1"/>
</dbReference>
<dbReference type="AlphaFoldDB" id="A0A2H3NIN8"/>
<organism evidence="8 9">
    <name type="scientific">Longimonas halophila</name>
    <dbReference type="NCBI Taxonomy" id="1469170"/>
    <lineage>
        <taxon>Bacteria</taxon>
        <taxon>Pseudomonadati</taxon>
        <taxon>Rhodothermota</taxon>
        <taxon>Rhodothermia</taxon>
        <taxon>Rhodothermales</taxon>
        <taxon>Salisaetaceae</taxon>
        <taxon>Longimonas</taxon>
    </lineage>
</organism>
<evidence type="ECO:0000256" key="4">
    <source>
        <dbReference type="ARBA" id="ARBA00022692"/>
    </source>
</evidence>
<dbReference type="GO" id="GO:0005886">
    <property type="term" value="C:plasma membrane"/>
    <property type="evidence" value="ECO:0007669"/>
    <property type="project" value="UniProtKB-SubCell"/>
</dbReference>
<evidence type="ECO:0000256" key="2">
    <source>
        <dbReference type="ARBA" id="ARBA00022475"/>
    </source>
</evidence>
<evidence type="ECO:0000256" key="1">
    <source>
        <dbReference type="ARBA" id="ARBA00007150"/>
    </source>
</evidence>
<feature type="transmembrane region" description="Helical" evidence="7">
    <location>
        <begin position="180"/>
        <end position="198"/>
    </location>
</feature>
<feature type="transmembrane region" description="Helical" evidence="7">
    <location>
        <begin position="247"/>
        <end position="264"/>
    </location>
</feature>
<dbReference type="OrthoDB" id="871140at2"/>
<evidence type="ECO:0000256" key="7">
    <source>
        <dbReference type="HAMAP-Rule" id="MF_01147"/>
    </source>
</evidence>
<evidence type="ECO:0000256" key="3">
    <source>
        <dbReference type="ARBA" id="ARBA00022679"/>
    </source>
</evidence>
<feature type="binding site" evidence="7">
    <location>
        <position position="142"/>
    </location>
    <ligand>
        <name>a 1,2-diacyl-sn-glycero-3-phospho-(1'-sn-glycerol)</name>
        <dbReference type="ChEBI" id="CHEBI:64716"/>
    </ligand>
</feature>